<organism evidence="3 4">
    <name type="scientific">Mycobacterium ulcerans subsp. shinshuense</name>
    <dbReference type="NCBI Taxonomy" id="1124626"/>
    <lineage>
        <taxon>Bacteria</taxon>
        <taxon>Bacillati</taxon>
        <taxon>Actinomycetota</taxon>
        <taxon>Actinomycetes</taxon>
        <taxon>Mycobacteriales</taxon>
        <taxon>Mycobacteriaceae</taxon>
        <taxon>Mycobacterium</taxon>
        <taxon>Mycobacterium ulcerans group</taxon>
    </lineage>
</organism>
<dbReference type="RefSeq" id="WP_096371920.1">
    <property type="nucleotide sequence ID" value="NZ_AP017624.1"/>
</dbReference>
<sequence length="222" mass="24550">MTRPRMTLPLLLALAAIVVYALMWIGYRQDWGWLHAMDWSLLNASHDIGVKHPGWVNFWFAVSFVLGPITTRIVGLVAITIALVQRKMRMALLLLACVPLNWIVTMIAKGLADRPRPVTKLVAAHSASFPSGHALELTASVLAMLTFLLPMIRVHWMRILAVVVGALSVLLVGISRVALNVHHPSDVIAGWALGYVYFLFRLWVLRPVPVAEQEPAELVSAG</sequence>
<dbReference type="CDD" id="cd03392">
    <property type="entry name" value="PAP2_like_2"/>
    <property type="match status" value="1"/>
</dbReference>
<feature type="transmembrane region" description="Helical" evidence="1">
    <location>
        <begin position="159"/>
        <end position="181"/>
    </location>
</feature>
<dbReference type="EMBL" id="AP017624">
    <property type="protein sequence ID" value="BAV43399.1"/>
    <property type="molecule type" value="Genomic_DNA"/>
</dbReference>
<protein>
    <submittedName>
        <fullName evidence="3">Integral membrane protein</fullName>
    </submittedName>
</protein>
<evidence type="ECO:0000313" key="3">
    <source>
        <dbReference type="EMBL" id="BAV43399.1"/>
    </source>
</evidence>
<feature type="transmembrane region" description="Helical" evidence="1">
    <location>
        <begin position="91"/>
        <end position="112"/>
    </location>
</feature>
<keyword evidence="1" id="KW-0472">Membrane</keyword>
<dbReference type="SMART" id="SM00014">
    <property type="entry name" value="acidPPc"/>
    <property type="match status" value="1"/>
</dbReference>
<gene>
    <name evidence="3" type="ORF">SHTP_4496</name>
</gene>
<dbReference type="SUPFAM" id="SSF48317">
    <property type="entry name" value="Acid phosphatase/Vanadium-dependent haloperoxidase"/>
    <property type="match status" value="1"/>
</dbReference>
<dbReference type="AlphaFoldDB" id="A0A1B4Y8M1"/>
<feature type="transmembrane region" description="Helical" evidence="1">
    <location>
        <begin position="58"/>
        <end position="84"/>
    </location>
</feature>
<dbReference type="Pfam" id="PF01569">
    <property type="entry name" value="PAP2"/>
    <property type="match status" value="1"/>
</dbReference>
<name>A0A1B4Y8M1_MYCUL</name>
<feature type="transmembrane region" description="Helical" evidence="1">
    <location>
        <begin position="132"/>
        <end position="152"/>
    </location>
</feature>
<dbReference type="PANTHER" id="PTHR14969">
    <property type="entry name" value="SPHINGOSINE-1-PHOSPHATE PHOSPHOHYDROLASE"/>
    <property type="match status" value="1"/>
</dbReference>
<dbReference type="PANTHER" id="PTHR14969:SF13">
    <property type="entry name" value="AT30094P"/>
    <property type="match status" value="1"/>
</dbReference>
<keyword evidence="1" id="KW-1133">Transmembrane helix</keyword>
<dbReference type="Gene3D" id="1.20.144.10">
    <property type="entry name" value="Phosphatidic acid phosphatase type 2/haloperoxidase"/>
    <property type="match status" value="1"/>
</dbReference>
<evidence type="ECO:0000313" key="4">
    <source>
        <dbReference type="Proteomes" id="UP000218067"/>
    </source>
</evidence>
<dbReference type="InterPro" id="IPR000326">
    <property type="entry name" value="PAP2/HPO"/>
</dbReference>
<dbReference type="InterPro" id="IPR036938">
    <property type="entry name" value="PAP2/HPO_sf"/>
</dbReference>
<evidence type="ECO:0000256" key="1">
    <source>
        <dbReference type="SAM" id="Phobius"/>
    </source>
</evidence>
<feature type="domain" description="Phosphatidic acid phosphatase type 2/haloperoxidase" evidence="2">
    <location>
        <begin position="90"/>
        <end position="202"/>
    </location>
</feature>
<feature type="transmembrane region" description="Helical" evidence="1">
    <location>
        <begin position="187"/>
        <end position="204"/>
    </location>
</feature>
<dbReference type="Proteomes" id="UP000218067">
    <property type="component" value="Chromosome"/>
</dbReference>
<reference evidence="3 4" key="1">
    <citation type="submission" date="2016-08" db="EMBL/GenBank/DDBJ databases">
        <title>Complete genome sequence of Mycobacterium shinshuense, a subspecies of M. ulcerans.</title>
        <authorList>
            <person name="Yoshida M."/>
            <person name="Ogura Y."/>
            <person name="Hayashi T."/>
            <person name="Hoshino Y."/>
        </authorList>
    </citation>
    <scope>NUCLEOTIDE SEQUENCE [LARGE SCALE GENOMIC DNA]</scope>
    <source>
        <strain evidence="4">ATCC 33728</strain>
    </source>
</reference>
<evidence type="ECO:0000259" key="2">
    <source>
        <dbReference type="SMART" id="SM00014"/>
    </source>
</evidence>
<keyword evidence="1" id="KW-0812">Transmembrane</keyword>
<proteinExistence type="predicted"/>
<accession>A0A1B4Y8M1</accession>
<dbReference type="GeneID" id="93439060"/>